<dbReference type="Pfam" id="PF02913">
    <property type="entry name" value="FAD-oxidase_C"/>
    <property type="match status" value="1"/>
</dbReference>
<dbReference type="SUPFAM" id="SSF55103">
    <property type="entry name" value="FAD-linked oxidases, C-terminal domain"/>
    <property type="match status" value="1"/>
</dbReference>
<dbReference type="InterPro" id="IPR016171">
    <property type="entry name" value="Vanillyl_alc_oxidase_C-sub2"/>
</dbReference>
<feature type="domain" description="FAD-binding oxidoreductase/transferase type 4 C-terminal" evidence="3">
    <location>
        <begin position="77"/>
        <end position="188"/>
    </location>
</feature>
<keyword evidence="2" id="KW-0274">FAD</keyword>
<name>X0W8M8_9ZZZZ</name>
<evidence type="ECO:0000256" key="1">
    <source>
        <dbReference type="ARBA" id="ARBA00022630"/>
    </source>
</evidence>
<dbReference type="AlphaFoldDB" id="X0W8M8"/>
<dbReference type="InterPro" id="IPR004113">
    <property type="entry name" value="FAD-bd_oxidored_4_C"/>
</dbReference>
<dbReference type="EMBL" id="BARS01033569">
    <property type="protein sequence ID" value="GAG26960.1"/>
    <property type="molecule type" value="Genomic_DNA"/>
</dbReference>
<evidence type="ECO:0000256" key="2">
    <source>
        <dbReference type="ARBA" id="ARBA00022827"/>
    </source>
</evidence>
<dbReference type="GO" id="GO:0003824">
    <property type="term" value="F:catalytic activity"/>
    <property type="evidence" value="ECO:0007669"/>
    <property type="project" value="InterPro"/>
</dbReference>
<proteinExistence type="predicted"/>
<reference evidence="4" key="1">
    <citation type="journal article" date="2014" name="Front. Microbiol.">
        <title>High frequency of phylogenetically diverse reductive dehalogenase-homologous genes in deep subseafloor sedimentary metagenomes.</title>
        <authorList>
            <person name="Kawai M."/>
            <person name="Futagami T."/>
            <person name="Toyoda A."/>
            <person name="Takaki Y."/>
            <person name="Nishi S."/>
            <person name="Hori S."/>
            <person name="Arai W."/>
            <person name="Tsubouchi T."/>
            <person name="Morono Y."/>
            <person name="Uchiyama I."/>
            <person name="Ito T."/>
            <person name="Fujiyama A."/>
            <person name="Inagaki F."/>
            <person name="Takami H."/>
        </authorList>
    </citation>
    <scope>NUCLEOTIDE SEQUENCE</scope>
    <source>
        <strain evidence="4">Expedition CK06-06</strain>
    </source>
</reference>
<sequence length="192" mass="21791">HHITIFITGDTDEELEFKRKMVWDALDGFIKSKDGGFMSVPPVMKPTLLDMPQRSVSRFADVKKGGGFEYSGPIILVERYPECSRKVIELGSKYDLAYSAMARIIGRGHCMMFGFAFTFNRADPDMMDRVRKALQEGADFALANGGVFWKATIDEQRMAIERMDPNTRNLMHMIKNNLDPNGIMNPGNWEVT</sequence>
<organism evidence="4">
    <name type="scientific">marine sediment metagenome</name>
    <dbReference type="NCBI Taxonomy" id="412755"/>
    <lineage>
        <taxon>unclassified sequences</taxon>
        <taxon>metagenomes</taxon>
        <taxon>ecological metagenomes</taxon>
    </lineage>
</organism>
<dbReference type="Gene3D" id="1.10.45.10">
    <property type="entry name" value="Vanillyl-alcohol Oxidase, Chain A, domain 4"/>
    <property type="match status" value="1"/>
</dbReference>
<feature type="non-terminal residue" evidence="4">
    <location>
        <position position="1"/>
    </location>
</feature>
<dbReference type="InterPro" id="IPR016164">
    <property type="entry name" value="FAD-linked_Oxase-like_C"/>
</dbReference>
<protein>
    <recommendedName>
        <fullName evidence="3">FAD-binding oxidoreductase/transferase type 4 C-terminal domain-containing protein</fullName>
    </recommendedName>
</protein>
<evidence type="ECO:0000259" key="3">
    <source>
        <dbReference type="Pfam" id="PF02913"/>
    </source>
</evidence>
<evidence type="ECO:0000313" key="4">
    <source>
        <dbReference type="EMBL" id="GAG26960.1"/>
    </source>
</evidence>
<accession>X0W8M8</accession>
<dbReference type="GO" id="GO:0050660">
    <property type="term" value="F:flavin adenine dinucleotide binding"/>
    <property type="evidence" value="ECO:0007669"/>
    <property type="project" value="InterPro"/>
</dbReference>
<keyword evidence="1" id="KW-0285">Flavoprotein</keyword>
<gene>
    <name evidence="4" type="ORF">S01H1_51967</name>
</gene>
<comment type="caution">
    <text evidence="4">The sequence shown here is derived from an EMBL/GenBank/DDBJ whole genome shotgun (WGS) entry which is preliminary data.</text>
</comment>